<dbReference type="PANTHER" id="PTHR31690:SF4">
    <property type="entry name" value="FUCOSE MUTAROTASE"/>
    <property type="match status" value="1"/>
</dbReference>
<dbReference type="EMBL" id="CP036170">
    <property type="protein sequence ID" value="QBF73057.1"/>
    <property type="molecule type" value="Genomic_DNA"/>
</dbReference>
<evidence type="ECO:0000313" key="4">
    <source>
        <dbReference type="EMBL" id="QBF73057.1"/>
    </source>
</evidence>
<dbReference type="STRING" id="411468.CLOSCI_01894"/>
<dbReference type="InterPro" id="IPR023750">
    <property type="entry name" value="RbsD-like_sf"/>
</dbReference>
<dbReference type="PANTHER" id="PTHR31690">
    <property type="entry name" value="FUCOSE MUTAROTASE"/>
    <property type="match status" value="1"/>
</dbReference>
<gene>
    <name evidence="4" type="primary">fucU</name>
    <name evidence="4" type="ORF">HDCHBGLK_00412</name>
</gene>
<proteinExistence type="predicted"/>
<dbReference type="GO" id="GO:0062193">
    <property type="term" value="F:D-ribose pyranase activity"/>
    <property type="evidence" value="ECO:0007669"/>
    <property type="project" value="UniProtKB-EC"/>
</dbReference>
<protein>
    <submittedName>
        <fullName evidence="4">L-fucose mutarotase</fullName>
        <ecNumber evidence="4">5.1.3.29</ecNumber>
    </submittedName>
</protein>
<dbReference type="GO" id="GO:0006004">
    <property type="term" value="P:fucose metabolic process"/>
    <property type="evidence" value="ECO:0007669"/>
    <property type="project" value="TreeGrafter"/>
</dbReference>
<dbReference type="EC" id="5.1.3.29" evidence="4"/>
<organism evidence="4 5">
    <name type="scientific">Clostridium scindens (strain ATCC 35704 / DSM 5676 / VPI 13733 / 19)</name>
    <dbReference type="NCBI Taxonomy" id="411468"/>
    <lineage>
        <taxon>Bacteria</taxon>
        <taxon>Bacillati</taxon>
        <taxon>Bacillota</taxon>
        <taxon>Clostridia</taxon>
        <taxon>Lachnospirales</taxon>
        <taxon>Lachnospiraceae</taxon>
    </lineage>
</organism>
<accession>B0NEL3</accession>
<name>B0NEL3_CLOS5</name>
<comment type="catalytic activity">
    <reaction evidence="3">
        <text>alpha-L-fucose = beta-L-fucose</text>
        <dbReference type="Rhea" id="RHEA:25580"/>
        <dbReference type="ChEBI" id="CHEBI:42548"/>
        <dbReference type="ChEBI" id="CHEBI:42589"/>
        <dbReference type="EC" id="5.1.3.29"/>
    </reaction>
</comment>
<dbReference type="Pfam" id="PF05025">
    <property type="entry name" value="RbsD_FucU"/>
    <property type="match status" value="1"/>
</dbReference>
<dbReference type="AlphaFoldDB" id="B0NEL3"/>
<dbReference type="InterPro" id="IPR007721">
    <property type="entry name" value="RbsD_FucU"/>
</dbReference>
<dbReference type="KEGG" id="csci:HDCHBGLK_00412"/>
<evidence type="ECO:0000256" key="1">
    <source>
        <dbReference type="ARBA" id="ARBA00000223"/>
    </source>
</evidence>
<dbReference type="SUPFAM" id="SSF102546">
    <property type="entry name" value="RbsD-like"/>
    <property type="match status" value="1"/>
</dbReference>
<evidence type="ECO:0000256" key="3">
    <source>
        <dbReference type="ARBA" id="ARBA00036324"/>
    </source>
</evidence>
<dbReference type="HOGENOM" id="CLU_120075_1_0_9"/>
<dbReference type="GO" id="GO:0042806">
    <property type="term" value="F:fucose binding"/>
    <property type="evidence" value="ECO:0007669"/>
    <property type="project" value="TreeGrafter"/>
</dbReference>
<comment type="catalytic activity">
    <reaction evidence="1">
        <text>beta-D-ribopyranose = beta-D-ribofuranose</text>
        <dbReference type="Rhea" id="RHEA:25432"/>
        <dbReference type="ChEBI" id="CHEBI:27476"/>
        <dbReference type="ChEBI" id="CHEBI:47002"/>
        <dbReference type="EC" id="5.4.99.62"/>
    </reaction>
</comment>
<evidence type="ECO:0000313" key="5">
    <source>
        <dbReference type="Proteomes" id="UP000289664"/>
    </source>
</evidence>
<dbReference type="Gene3D" id="3.40.1650.10">
    <property type="entry name" value="RbsD-like domain"/>
    <property type="match status" value="1"/>
</dbReference>
<dbReference type="InterPro" id="IPR050443">
    <property type="entry name" value="RbsD/FucU_mutarotase"/>
</dbReference>
<keyword evidence="2 4" id="KW-0413">Isomerase</keyword>
<reference evidence="4 5" key="1">
    <citation type="journal article" date="2019" name="Appl. Environ. Microbiol.">
        <title>Clostridium scindens ATCC 35704: integration of nutritional requirements, the complete genome sequence, and global transcriptional responses to bile acids.</title>
        <authorList>
            <person name="Devendran S."/>
            <person name="Shrestha R."/>
            <person name="Alves J.M.P."/>
            <person name="Wolf P.G."/>
            <person name="Ly L."/>
            <person name="Hernandez A.G."/>
            <person name="Mendez-Garcia C."/>
            <person name="Inboden A."/>
            <person name="Wiley J."/>
            <person name="Paul O."/>
            <person name="Allen A."/>
            <person name="Springer E."/>
            <person name="Wright C.L."/>
            <person name="Fields C.J."/>
            <person name="Daniel S.L."/>
            <person name="Ridlon J.M."/>
        </authorList>
    </citation>
    <scope>NUCLEOTIDE SEQUENCE [LARGE SCALE GENOMIC DNA]</scope>
    <source>
        <strain evidence="4 5">ATCC 35704</strain>
    </source>
</reference>
<dbReference type="RefSeq" id="WP_004604959.1">
    <property type="nucleotide sequence ID" value="NZ_DS499680.1"/>
</dbReference>
<dbReference type="eggNOG" id="COG4154">
    <property type="taxonomic scope" value="Bacteria"/>
</dbReference>
<evidence type="ECO:0000256" key="2">
    <source>
        <dbReference type="ARBA" id="ARBA00023235"/>
    </source>
</evidence>
<dbReference type="Proteomes" id="UP000289664">
    <property type="component" value="Chromosome"/>
</dbReference>
<sequence length="153" mass="18041">MNRMIKGKKNMLRNIPKILPPDLVKYMMEMGHADYLVIADAGFPGTAHSKRMIRMDSAEIPELLEAILPFFPLDYFVDYPVRLMQKLDYEPEVMIWKTYEELLKKYDKDHAFKQFKYLDRLDFYKEAEDAYVVIQTGDTSRYGNIILQKGVCV</sequence>
<keyword evidence="5" id="KW-1185">Reference proteome</keyword>
<dbReference type="GO" id="GO:0036373">
    <property type="term" value="F:L-fucose mutarotase activity"/>
    <property type="evidence" value="ECO:0007669"/>
    <property type="project" value="UniProtKB-EC"/>
</dbReference>